<dbReference type="Gene3D" id="3.80.10.10">
    <property type="entry name" value="Ribonuclease Inhibitor"/>
    <property type="match status" value="1"/>
</dbReference>
<dbReference type="SUPFAM" id="SSF52058">
    <property type="entry name" value="L domain-like"/>
    <property type="match status" value="1"/>
</dbReference>
<dbReference type="EMBL" id="MN739836">
    <property type="protein sequence ID" value="QHT74045.1"/>
    <property type="molecule type" value="Genomic_DNA"/>
</dbReference>
<proteinExistence type="predicted"/>
<protein>
    <submittedName>
        <fullName evidence="2">Uncharacterized protein</fullName>
    </submittedName>
</protein>
<reference evidence="2" key="1">
    <citation type="journal article" date="2020" name="Nature">
        <title>Giant virus diversity and host interactions through global metagenomics.</title>
        <authorList>
            <person name="Schulz F."/>
            <person name="Roux S."/>
            <person name="Paez-Espino D."/>
            <person name="Jungbluth S."/>
            <person name="Walsh D.A."/>
            <person name="Denef V.J."/>
            <person name="McMahon K.D."/>
            <person name="Konstantinidis K.T."/>
            <person name="Eloe-Fadrosh E.A."/>
            <person name="Kyrpides N.C."/>
            <person name="Woyke T."/>
        </authorList>
    </citation>
    <scope>NUCLEOTIDE SEQUENCE</scope>
    <source>
        <strain evidence="2">GVMAG-M-3300023179-4</strain>
    </source>
</reference>
<accession>A0A6C0H1N1</accession>
<dbReference type="AlphaFoldDB" id="A0A6C0H1N1"/>
<keyword evidence="1" id="KW-0175">Coiled coil</keyword>
<organism evidence="2">
    <name type="scientific">viral metagenome</name>
    <dbReference type="NCBI Taxonomy" id="1070528"/>
    <lineage>
        <taxon>unclassified sequences</taxon>
        <taxon>metagenomes</taxon>
        <taxon>organismal metagenomes</taxon>
    </lineage>
</organism>
<name>A0A6C0H1N1_9ZZZZ</name>
<dbReference type="InterPro" id="IPR032675">
    <property type="entry name" value="LRR_dom_sf"/>
</dbReference>
<evidence type="ECO:0000256" key="1">
    <source>
        <dbReference type="SAM" id="Coils"/>
    </source>
</evidence>
<feature type="coiled-coil region" evidence="1">
    <location>
        <begin position="172"/>
        <end position="203"/>
    </location>
</feature>
<evidence type="ECO:0000313" key="2">
    <source>
        <dbReference type="EMBL" id="QHT74045.1"/>
    </source>
</evidence>
<sequence length="542" mass="62722">MFNNLEYKEKYFKYKAKYLKLQLLLGGGEKTAKDSFFRKIISGYQKVLEILQNDTYLSRQNDAYLSSQIELPNLPTHEQINNLISTVINHKDKITKIENEMPIFNKIFNLIKDNVDDSFIDKLVNIYLSGNLGVPNSIENKGRFIDAMEINDILKNNNKGLDINKIISLSVLEDFITKNKGVLEEIERKKKEKQEKKSIHKQIKEVGEGEPNIEIILDKPKLKVYHPLTEAGAKYYGSHTKWCTASQNNNMFSYYNKQGPIYIIIINPNSQNEVKFQIHLRTNQIMNSEDKPVTLEFIKDKANDSDLNDFLKKILREKILFDIDFIKNNIQDGKLKIEGTENLSILSKEIPIDLLDDIEVNTGLDILMEKLVNVKSLYFGGRFNKPLGNSLNYLVNLEEITFDQNVSDYNKPLGNSLDKLVNLKSLNFGNGFNKPFDNSLDKLVNLEELYFQDEASFNQPLGNSLDNLVNLKSLHFGEDFDQPLSNSLDKLVNLEEIFLPNRYKWLGKWYYQIENSSKLKALVHNYEPGARAFSNEMLEYLY</sequence>